<accession>I3YAY3</accession>
<dbReference type="HOGENOM" id="CLU_091705_6_0_6"/>
<dbReference type="EMBL" id="CP003154">
    <property type="protein sequence ID" value="AFL74151.1"/>
    <property type="molecule type" value="Genomic_DNA"/>
</dbReference>
<feature type="region of interest" description="Disordered" evidence="1">
    <location>
        <begin position="121"/>
        <end position="147"/>
    </location>
</feature>
<dbReference type="GO" id="GO:0043683">
    <property type="term" value="P:type IV pilus assembly"/>
    <property type="evidence" value="ECO:0007669"/>
    <property type="project" value="InterPro"/>
</dbReference>
<evidence type="ECO:0000256" key="2">
    <source>
        <dbReference type="SAM" id="Phobius"/>
    </source>
</evidence>
<dbReference type="PANTHER" id="PTHR30093:SF47">
    <property type="entry name" value="TYPE IV PILUS NON-CORE MINOR PILIN PILE"/>
    <property type="match status" value="1"/>
</dbReference>
<dbReference type="NCBIfam" id="TIGR02532">
    <property type="entry name" value="IV_pilin_GFxxxE"/>
    <property type="match status" value="1"/>
</dbReference>
<dbReference type="KEGG" id="tvi:Thivi_2201"/>
<dbReference type="Pfam" id="PF07963">
    <property type="entry name" value="N_methyl"/>
    <property type="match status" value="1"/>
</dbReference>
<keyword evidence="4" id="KW-1185">Reference proteome</keyword>
<dbReference type="InterPro" id="IPR031982">
    <property type="entry name" value="PilE-like"/>
</dbReference>
<evidence type="ECO:0000313" key="4">
    <source>
        <dbReference type="Proteomes" id="UP000006062"/>
    </source>
</evidence>
<dbReference type="InterPro" id="IPR012902">
    <property type="entry name" value="N_methyl_site"/>
</dbReference>
<proteinExistence type="predicted"/>
<dbReference type="Gene3D" id="3.30.700.10">
    <property type="entry name" value="Glycoprotein, Type 4 Pilin"/>
    <property type="match status" value="1"/>
</dbReference>
<evidence type="ECO:0000313" key="3">
    <source>
        <dbReference type="EMBL" id="AFL74151.1"/>
    </source>
</evidence>
<dbReference type="OrthoDB" id="5572189at2"/>
<dbReference type="PROSITE" id="PS00409">
    <property type="entry name" value="PROKAR_NTER_METHYL"/>
    <property type="match status" value="1"/>
</dbReference>
<name>I3YAY3_THIV6</name>
<dbReference type="STRING" id="765911.Thivi_2201"/>
<keyword evidence="2" id="KW-0472">Membrane</keyword>
<dbReference type="InterPro" id="IPR045584">
    <property type="entry name" value="Pilin-like"/>
</dbReference>
<feature type="transmembrane region" description="Helical" evidence="2">
    <location>
        <begin position="12"/>
        <end position="35"/>
    </location>
</feature>
<evidence type="ECO:0000256" key="1">
    <source>
        <dbReference type="SAM" id="MobiDB-lite"/>
    </source>
</evidence>
<dbReference type="Proteomes" id="UP000006062">
    <property type="component" value="Chromosome"/>
</dbReference>
<dbReference type="SUPFAM" id="SSF54523">
    <property type="entry name" value="Pili subunits"/>
    <property type="match status" value="1"/>
</dbReference>
<dbReference type="PANTHER" id="PTHR30093">
    <property type="entry name" value="GENERAL SECRETION PATHWAY PROTEIN G"/>
    <property type="match status" value="1"/>
</dbReference>
<keyword evidence="2" id="KW-0812">Transmembrane</keyword>
<feature type="compositionally biased region" description="Basic and acidic residues" evidence="1">
    <location>
        <begin position="138"/>
        <end position="147"/>
    </location>
</feature>
<dbReference type="AlphaFoldDB" id="I3YAY3"/>
<sequence length="147" mass="15725">MHTKRSKENHGFTLIELMIAVSIVAILAAIALPSYQEQIRRSRRSDGQVALMAIAIAQEKLRGHCIQYASTLSGTANCDAEGANAVLGIDATSSEGYYRLSLSGVSSAGFTATAIPTGHQARDTAGDISCNPLTIDQDSNREPRECW</sequence>
<protein>
    <submittedName>
        <fullName evidence="3">Prepilin-type N-terminal cleavage/methylation domain-containing protein</fullName>
    </submittedName>
</protein>
<organism evidence="3 4">
    <name type="scientific">Thiocystis violascens (strain ATCC 17096 / DSM 198 / 6111)</name>
    <name type="common">Chromatium violascens</name>
    <dbReference type="NCBI Taxonomy" id="765911"/>
    <lineage>
        <taxon>Bacteria</taxon>
        <taxon>Pseudomonadati</taxon>
        <taxon>Pseudomonadota</taxon>
        <taxon>Gammaproteobacteria</taxon>
        <taxon>Chromatiales</taxon>
        <taxon>Chromatiaceae</taxon>
        <taxon>Thiocystis</taxon>
    </lineage>
</organism>
<dbReference type="eggNOG" id="COG4968">
    <property type="taxonomic scope" value="Bacteria"/>
</dbReference>
<dbReference type="Pfam" id="PF16732">
    <property type="entry name" value="ComP_DUS"/>
    <property type="match status" value="1"/>
</dbReference>
<dbReference type="RefSeq" id="WP_014778599.1">
    <property type="nucleotide sequence ID" value="NC_018012.1"/>
</dbReference>
<reference evidence="3 4" key="1">
    <citation type="submission" date="2012-06" db="EMBL/GenBank/DDBJ databases">
        <title>Complete sequence of Thiocystis violascens DSM 198.</title>
        <authorList>
            <consortium name="US DOE Joint Genome Institute"/>
            <person name="Lucas S."/>
            <person name="Han J."/>
            <person name="Lapidus A."/>
            <person name="Cheng J.-F."/>
            <person name="Goodwin L."/>
            <person name="Pitluck S."/>
            <person name="Peters L."/>
            <person name="Ovchinnikova G."/>
            <person name="Teshima H."/>
            <person name="Detter J.C."/>
            <person name="Han C."/>
            <person name="Tapia R."/>
            <person name="Land M."/>
            <person name="Hauser L."/>
            <person name="Kyrpides N."/>
            <person name="Ivanova N."/>
            <person name="Pagani I."/>
            <person name="Vogl K."/>
            <person name="Liu Z."/>
            <person name="Frigaard N.-U."/>
            <person name="Bryant D."/>
            <person name="Woyke T."/>
        </authorList>
    </citation>
    <scope>NUCLEOTIDE SEQUENCE [LARGE SCALE GENOMIC DNA]</scope>
    <source>
        <strain evidence="4">ATCC 17096 / DSM 198 / 6111</strain>
    </source>
</reference>
<gene>
    <name evidence="3" type="ordered locus">Thivi_2201</name>
</gene>
<keyword evidence="2" id="KW-1133">Transmembrane helix</keyword>